<dbReference type="InterPro" id="IPR008930">
    <property type="entry name" value="Terpenoid_cyclase/PrenylTrfase"/>
</dbReference>
<protein>
    <recommendedName>
        <fullName evidence="6">Squalene cyclase C-terminal domain-containing protein</fullName>
    </recommendedName>
</protein>
<accession>A0A2N3G5J9</accession>
<evidence type="ECO:0008006" key="6">
    <source>
        <dbReference type="Google" id="ProtNLM"/>
    </source>
</evidence>
<feature type="region of interest" description="Disordered" evidence="1">
    <location>
        <begin position="329"/>
        <end position="351"/>
    </location>
</feature>
<reference evidence="4 5" key="1">
    <citation type="journal article" date="2017" name="ISME J.">
        <title>Potential for microbial H2 and metal transformations associated with novel bacteria and archaea in deep terrestrial subsurface sediments.</title>
        <authorList>
            <person name="Hernsdorf A.W."/>
            <person name="Amano Y."/>
            <person name="Miyakawa K."/>
            <person name="Ise K."/>
            <person name="Suzuki Y."/>
            <person name="Anantharaman K."/>
            <person name="Probst A."/>
            <person name="Burstein D."/>
            <person name="Thomas B.C."/>
            <person name="Banfield J.F."/>
        </authorList>
    </citation>
    <scope>NUCLEOTIDE SEQUENCE [LARGE SCALE GENOMIC DNA]</scope>
    <source>
        <strain evidence="4">HGW-Actinobacteria-3</strain>
    </source>
</reference>
<sequence>MIKIQWKKALCLCLLVSFAWLATPANVAAVGNGSAIAYIRANQGADGGFAEPGAGTDGLTTCRAMLAGSALGERVADWRKNGEGTLKFLESQAGTLNKLADIELYALAISEAGGDPQNLAGKNLVSLIQASVSDNGRIGSNIMEHCMGLIALAAAGEKIPSKSVSWLVENQRADGGWGESDVVVVTDTALAVEALVGLGQAQDAATAPAMKLLRERMGADGGFAGASKVSNVEQTATVVRSVYATGEDPGSGRWVFHENSPLSFLKSMQATDGHYQYSRGVESQPVMTTSIAVPASAARHFPLRDATARDDTGMRDLGCSGASIVAGQEGVKEEETMPETGEPENDGNASGMSVATGSIGEFWLFLVICAIYLLTLTAAAAIASKLWNSSGWR</sequence>
<name>A0A2N3G5J9_9ACTN</name>
<gene>
    <name evidence="4" type="ORF">CVT63_05600</name>
</gene>
<comment type="caution">
    <text evidence="4">The sequence shown here is derived from an EMBL/GenBank/DDBJ whole genome shotgun (WGS) entry which is preliminary data.</text>
</comment>
<evidence type="ECO:0000256" key="1">
    <source>
        <dbReference type="SAM" id="MobiDB-lite"/>
    </source>
</evidence>
<evidence type="ECO:0000256" key="2">
    <source>
        <dbReference type="SAM" id="Phobius"/>
    </source>
</evidence>
<evidence type="ECO:0000313" key="4">
    <source>
        <dbReference type="EMBL" id="PKQ27902.1"/>
    </source>
</evidence>
<evidence type="ECO:0000313" key="5">
    <source>
        <dbReference type="Proteomes" id="UP000233654"/>
    </source>
</evidence>
<dbReference type="AlphaFoldDB" id="A0A2N3G5J9"/>
<keyword evidence="2" id="KW-1133">Transmembrane helix</keyword>
<keyword evidence="2" id="KW-0472">Membrane</keyword>
<feature type="chain" id="PRO_5038655491" description="Squalene cyclase C-terminal domain-containing protein" evidence="3">
    <location>
        <begin position="29"/>
        <end position="393"/>
    </location>
</feature>
<evidence type="ECO:0000256" key="3">
    <source>
        <dbReference type="SAM" id="SignalP"/>
    </source>
</evidence>
<dbReference type="CDD" id="cd00688">
    <property type="entry name" value="ISOPREN_C2_like"/>
    <property type="match status" value="1"/>
</dbReference>
<dbReference type="Proteomes" id="UP000233654">
    <property type="component" value="Unassembled WGS sequence"/>
</dbReference>
<keyword evidence="2" id="KW-0812">Transmembrane</keyword>
<proteinExistence type="predicted"/>
<feature type="signal peptide" evidence="3">
    <location>
        <begin position="1"/>
        <end position="28"/>
    </location>
</feature>
<keyword evidence="3" id="KW-0732">Signal</keyword>
<dbReference type="Gene3D" id="1.50.10.20">
    <property type="match status" value="1"/>
</dbReference>
<dbReference type="EMBL" id="PHEX01000045">
    <property type="protein sequence ID" value="PKQ27902.1"/>
    <property type="molecule type" value="Genomic_DNA"/>
</dbReference>
<feature type="transmembrane region" description="Helical" evidence="2">
    <location>
        <begin position="362"/>
        <end position="383"/>
    </location>
</feature>
<dbReference type="SUPFAM" id="SSF48239">
    <property type="entry name" value="Terpenoid cyclases/Protein prenyltransferases"/>
    <property type="match status" value="2"/>
</dbReference>
<organism evidence="4 5">
    <name type="scientific">Candidatus Anoxymicrobium japonicum</name>
    <dbReference type="NCBI Taxonomy" id="2013648"/>
    <lineage>
        <taxon>Bacteria</taxon>
        <taxon>Bacillati</taxon>
        <taxon>Actinomycetota</taxon>
        <taxon>Candidatus Geothermincolia</taxon>
        <taxon>Candidatus Geothermincolales</taxon>
        <taxon>Candidatus Anoxymicrobiaceae</taxon>
        <taxon>Candidatus Anoxymicrobium</taxon>
    </lineage>
</organism>